<accession>A0A833VM73</accession>
<dbReference type="InterPro" id="IPR038538">
    <property type="entry name" value="MTERF_sf"/>
</dbReference>
<dbReference type="EMBL" id="SWLB01000015">
    <property type="protein sequence ID" value="KAF3328499.1"/>
    <property type="molecule type" value="Genomic_DNA"/>
</dbReference>
<sequence>MSYLSTLSFMAQYLMMISSFGFSPDEAVRLAPRHKVLSFLAAEGLRKRCTLFTACNCTEKRFLEKFVEPYKKDVPELSDAYFASRS</sequence>
<dbReference type="AlphaFoldDB" id="A0A833VM73"/>
<dbReference type="Proteomes" id="UP000623129">
    <property type="component" value="Unassembled WGS sequence"/>
</dbReference>
<gene>
    <name evidence="1" type="ORF">FCM35_KLT05577</name>
</gene>
<comment type="caution">
    <text evidence="1">The sequence shown here is derived from an EMBL/GenBank/DDBJ whole genome shotgun (WGS) entry which is preliminary data.</text>
</comment>
<evidence type="ECO:0000313" key="1">
    <source>
        <dbReference type="EMBL" id="KAF3328499.1"/>
    </source>
</evidence>
<name>A0A833VM73_9POAL</name>
<proteinExistence type="predicted"/>
<keyword evidence="2" id="KW-1185">Reference proteome</keyword>
<evidence type="ECO:0000313" key="2">
    <source>
        <dbReference type="Proteomes" id="UP000623129"/>
    </source>
</evidence>
<dbReference type="OrthoDB" id="641315at2759"/>
<organism evidence="1 2">
    <name type="scientific">Carex littledalei</name>
    <dbReference type="NCBI Taxonomy" id="544730"/>
    <lineage>
        <taxon>Eukaryota</taxon>
        <taxon>Viridiplantae</taxon>
        <taxon>Streptophyta</taxon>
        <taxon>Embryophyta</taxon>
        <taxon>Tracheophyta</taxon>
        <taxon>Spermatophyta</taxon>
        <taxon>Magnoliopsida</taxon>
        <taxon>Liliopsida</taxon>
        <taxon>Poales</taxon>
        <taxon>Cyperaceae</taxon>
        <taxon>Cyperoideae</taxon>
        <taxon>Cariceae</taxon>
        <taxon>Carex</taxon>
        <taxon>Carex subgen. Euthyceras</taxon>
    </lineage>
</organism>
<protein>
    <submittedName>
        <fullName evidence="1">Uncharacterized protein</fullName>
    </submittedName>
</protein>
<dbReference type="Gene3D" id="1.25.70.10">
    <property type="entry name" value="Transcription termination factor 3, mitochondrial"/>
    <property type="match status" value="1"/>
</dbReference>
<reference evidence="1" key="1">
    <citation type="submission" date="2020-01" db="EMBL/GenBank/DDBJ databases">
        <title>Genome sequence of Kobresia littledalei, the first chromosome-level genome in the family Cyperaceae.</title>
        <authorList>
            <person name="Qu G."/>
        </authorList>
    </citation>
    <scope>NUCLEOTIDE SEQUENCE</scope>
    <source>
        <strain evidence="1">C.B.Clarke</strain>
        <tissue evidence="1">Leaf</tissue>
    </source>
</reference>